<organism evidence="3 4">
    <name type="scientific">Fistulifera solaris</name>
    <name type="common">Oleaginous diatom</name>
    <dbReference type="NCBI Taxonomy" id="1519565"/>
    <lineage>
        <taxon>Eukaryota</taxon>
        <taxon>Sar</taxon>
        <taxon>Stramenopiles</taxon>
        <taxon>Ochrophyta</taxon>
        <taxon>Bacillariophyta</taxon>
        <taxon>Bacillariophyceae</taxon>
        <taxon>Bacillariophycidae</taxon>
        <taxon>Naviculales</taxon>
        <taxon>Naviculaceae</taxon>
        <taxon>Fistulifera</taxon>
    </lineage>
</organism>
<sequence length="391" mass="43934">MVDTRHSLCLVALVLFAGVNCFTITTINSGRAQVALAAVSPREPKGDAYSGNSNPEPSSDAEQQETTIFQSLARNLAQLSLQDYKWRSDIFKAKEAERMLEQSLARMRGEDPMYVRPMDASESSLGPLGRWEKSAVEWLSQVVEEEGRRAERIVNGGGQLVRPKDAGTELGPLGFLESAASDFLDRIKLSESERVRTKTIRPKDLDESMRGPLGEAEYRAVRIFEEIRDAELLRMSQSRRRGGEVVRPLDVPGPLGELEAKVLELFDAEQKRAAEKRRNAPGAFLRPKDAKYKGPLGEAEQKAYETLAQLNEAERLRLKSIQRILEEKRPMDNDRNSPLGILETFIVGLVRAPILLVSVLRRVVELLQSQPLDGADELLVRKDEGKKYRRR</sequence>
<proteinExistence type="predicted"/>
<feature type="compositionally biased region" description="Polar residues" evidence="1">
    <location>
        <begin position="50"/>
        <end position="64"/>
    </location>
</feature>
<dbReference type="OrthoDB" id="196037at2759"/>
<evidence type="ECO:0000256" key="1">
    <source>
        <dbReference type="SAM" id="MobiDB-lite"/>
    </source>
</evidence>
<accession>A0A1Z5JRT0</accession>
<name>A0A1Z5JRT0_FISSO</name>
<keyword evidence="4" id="KW-1185">Reference proteome</keyword>
<evidence type="ECO:0000313" key="4">
    <source>
        <dbReference type="Proteomes" id="UP000198406"/>
    </source>
</evidence>
<dbReference type="AlphaFoldDB" id="A0A1Z5JRT0"/>
<evidence type="ECO:0000313" key="3">
    <source>
        <dbReference type="EMBL" id="GAX16743.1"/>
    </source>
</evidence>
<dbReference type="Proteomes" id="UP000198406">
    <property type="component" value="Unassembled WGS sequence"/>
</dbReference>
<feature type="chain" id="PRO_5013323591" evidence="2">
    <location>
        <begin position="22"/>
        <end position="391"/>
    </location>
</feature>
<comment type="caution">
    <text evidence="3">The sequence shown here is derived from an EMBL/GenBank/DDBJ whole genome shotgun (WGS) entry which is preliminary data.</text>
</comment>
<feature type="region of interest" description="Disordered" evidence="1">
    <location>
        <begin position="42"/>
        <end position="64"/>
    </location>
</feature>
<protein>
    <submittedName>
        <fullName evidence="3">Uncharacterized protein</fullName>
    </submittedName>
</protein>
<gene>
    <name evidence="3" type="ORF">FisN_21Hh188</name>
</gene>
<feature type="signal peptide" evidence="2">
    <location>
        <begin position="1"/>
        <end position="21"/>
    </location>
</feature>
<keyword evidence="2" id="KW-0732">Signal</keyword>
<dbReference type="InParanoid" id="A0A1Z5JRT0"/>
<dbReference type="EMBL" id="BDSP01000109">
    <property type="protein sequence ID" value="GAX16743.1"/>
    <property type="molecule type" value="Genomic_DNA"/>
</dbReference>
<reference evidence="3 4" key="1">
    <citation type="journal article" date="2015" name="Plant Cell">
        <title>Oil accumulation by the oleaginous diatom Fistulifera solaris as revealed by the genome and transcriptome.</title>
        <authorList>
            <person name="Tanaka T."/>
            <person name="Maeda Y."/>
            <person name="Veluchamy A."/>
            <person name="Tanaka M."/>
            <person name="Abida H."/>
            <person name="Marechal E."/>
            <person name="Bowler C."/>
            <person name="Muto M."/>
            <person name="Sunaga Y."/>
            <person name="Tanaka M."/>
            <person name="Yoshino T."/>
            <person name="Taniguchi T."/>
            <person name="Fukuda Y."/>
            <person name="Nemoto M."/>
            <person name="Matsumoto M."/>
            <person name="Wong P.S."/>
            <person name="Aburatani S."/>
            <person name="Fujibuchi W."/>
        </authorList>
    </citation>
    <scope>NUCLEOTIDE SEQUENCE [LARGE SCALE GENOMIC DNA]</scope>
    <source>
        <strain evidence="3 4">JPCC DA0580</strain>
    </source>
</reference>
<evidence type="ECO:0000256" key="2">
    <source>
        <dbReference type="SAM" id="SignalP"/>
    </source>
</evidence>